<dbReference type="EMBL" id="CP017634">
    <property type="protein sequence ID" value="ATW25622.1"/>
    <property type="molecule type" value="Genomic_DNA"/>
</dbReference>
<accession>A0A3G1KT11</accession>
<proteinExistence type="predicted"/>
<protein>
    <recommendedName>
        <fullName evidence="2">Insertion element IS150 protein InsJ-like helix-turn-helix domain-containing protein</fullName>
    </recommendedName>
</protein>
<dbReference type="RefSeq" id="WP_148134878.1">
    <property type="nucleotide sequence ID" value="NZ_CP017634.1"/>
</dbReference>
<feature type="domain" description="Insertion element IS150 protein InsJ-like helix-turn-helix" evidence="2">
    <location>
        <begin position="149"/>
        <end position="191"/>
    </location>
</feature>
<dbReference type="Proteomes" id="UP000323521">
    <property type="component" value="Chromosome"/>
</dbReference>
<sequence length="200" mass="23298">MPHRLLSNEIQIWIPKAKNDNTEKYEVLQQHLQKYDKDTLLKSMYFSISALLNDKDRLEKKLADEGSLLVEYNKLVESYNQLQQETAVLKKKLASADSLAVKYKELVESHSQLLNEKQSLKDKLIRLLGDKNISGRIQRNNAVTISKILELQSKGLTDNEICAELGISRKTIYNRKKEYEDYCRKRGISVNNLWRRSGRK</sequence>
<evidence type="ECO:0000313" key="4">
    <source>
        <dbReference type="Proteomes" id="UP000323521"/>
    </source>
</evidence>
<dbReference type="KEGG" id="fwa:DCMF_13400"/>
<evidence type="ECO:0000313" key="3">
    <source>
        <dbReference type="EMBL" id="ATW25622.1"/>
    </source>
</evidence>
<keyword evidence="4" id="KW-1185">Reference proteome</keyword>
<keyword evidence="1" id="KW-0175">Coiled coil</keyword>
<evidence type="ECO:0000259" key="2">
    <source>
        <dbReference type="Pfam" id="PF13518"/>
    </source>
</evidence>
<dbReference type="Gene3D" id="1.10.10.60">
    <property type="entry name" value="Homeodomain-like"/>
    <property type="match status" value="1"/>
</dbReference>
<dbReference type="AlphaFoldDB" id="A0A3G1KT11"/>
<reference evidence="3 4" key="1">
    <citation type="submission" date="2016-10" db="EMBL/GenBank/DDBJ databases">
        <title>Complete Genome Sequence of Peptococcaceae strain DCMF.</title>
        <authorList>
            <person name="Edwards R.J."/>
            <person name="Holland S.I."/>
            <person name="Deshpande N.P."/>
            <person name="Wong Y.K."/>
            <person name="Ertan H."/>
            <person name="Manefield M."/>
            <person name="Russell T.L."/>
            <person name="Lee M.J."/>
        </authorList>
    </citation>
    <scope>NUCLEOTIDE SEQUENCE [LARGE SCALE GENOMIC DNA]</scope>
    <source>
        <strain evidence="3 4">DCMF</strain>
    </source>
</reference>
<feature type="coiled-coil region" evidence="1">
    <location>
        <begin position="72"/>
        <end position="123"/>
    </location>
</feature>
<evidence type="ECO:0000256" key="1">
    <source>
        <dbReference type="SAM" id="Coils"/>
    </source>
</evidence>
<name>A0A3G1KT11_FORW1</name>
<gene>
    <name evidence="3" type="ORF">DCMF_13400</name>
</gene>
<organism evidence="3 4">
    <name type="scientific">Formimonas warabiya</name>
    <dbReference type="NCBI Taxonomy" id="1761012"/>
    <lineage>
        <taxon>Bacteria</taxon>
        <taxon>Bacillati</taxon>
        <taxon>Bacillota</taxon>
        <taxon>Clostridia</taxon>
        <taxon>Eubacteriales</taxon>
        <taxon>Peptococcaceae</taxon>
        <taxon>Candidatus Formimonas</taxon>
    </lineage>
</organism>
<dbReference type="InterPro" id="IPR055247">
    <property type="entry name" value="InsJ-like_HTH"/>
</dbReference>
<dbReference type="Pfam" id="PF13518">
    <property type="entry name" value="HTH_28"/>
    <property type="match status" value="1"/>
</dbReference>